<dbReference type="Pfam" id="PF05336">
    <property type="entry name" value="rhaM"/>
    <property type="match status" value="1"/>
</dbReference>
<dbReference type="Gene3D" id="3.30.70.100">
    <property type="match status" value="1"/>
</dbReference>
<dbReference type="PANTHER" id="PTHR34389">
    <property type="entry name" value="L-RHAMNOSE MUTAROTASE"/>
    <property type="match status" value="1"/>
</dbReference>
<accession>X0U830</accession>
<dbReference type="InterPro" id="IPR008000">
    <property type="entry name" value="Rham/fucose_mutarotase"/>
</dbReference>
<name>X0U830_9ZZZZ</name>
<dbReference type="SUPFAM" id="SSF54909">
    <property type="entry name" value="Dimeric alpha+beta barrel"/>
    <property type="match status" value="1"/>
</dbReference>
<organism evidence="1">
    <name type="scientific">marine sediment metagenome</name>
    <dbReference type="NCBI Taxonomy" id="412755"/>
    <lineage>
        <taxon>unclassified sequences</taxon>
        <taxon>metagenomes</taxon>
        <taxon>ecological metagenomes</taxon>
    </lineage>
</organism>
<proteinExistence type="predicted"/>
<reference evidence="1" key="1">
    <citation type="journal article" date="2014" name="Front. Microbiol.">
        <title>High frequency of phylogenetically diverse reductive dehalogenase-homologous genes in deep subseafloor sedimentary metagenomes.</title>
        <authorList>
            <person name="Kawai M."/>
            <person name="Futagami T."/>
            <person name="Toyoda A."/>
            <person name="Takaki Y."/>
            <person name="Nishi S."/>
            <person name="Hori S."/>
            <person name="Arai W."/>
            <person name="Tsubouchi T."/>
            <person name="Morono Y."/>
            <person name="Uchiyama I."/>
            <person name="Ito T."/>
            <person name="Fujiyama A."/>
            <person name="Inagaki F."/>
            <person name="Takami H."/>
        </authorList>
    </citation>
    <scope>NUCLEOTIDE SEQUENCE</scope>
    <source>
        <strain evidence="1">Expedition CK06-06</strain>
    </source>
</reference>
<gene>
    <name evidence="1" type="ORF">S01H1_32241</name>
</gene>
<dbReference type="InterPro" id="IPR011008">
    <property type="entry name" value="Dimeric_a/b-barrel"/>
</dbReference>
<dbReference type="GO" id="GO:0016857">
    <property type="term" value="F:racemase and epimerase activity, acting on carbohydrates and derivatives"/>
    <property type="evidence" value="ECO:0007669"/>
    <property type="project" value="InterPro"/>
</dbReference>
<dbReference type="EMBL" id="BARS01019952">
    <property type="protein sequence ID" value="GAF96517.1"/>
    <property type="molecule type" value="Genomic_DNA"/>
</dbReference>
<dbReference type="AlphaFoldDB" id="X0U830"/>
<evidence type="ECO:0008006" key="2">
    <source>
        <dbReference type="Google" id="ProtNLM"/>
    </source>
</evidence>
<dbReference type="PANTHER" id="PTHR34389:SF2">
    <property type="entry name" value="L-RHAMNOSE MUTAROTASE"/>
    <property type="match status" value="1"/>
</dbReference>
<evidence type="ECO:0000313" key="1">
    <source>
        <dbReference type="EMBL" id="GAF96517.1"/>
    </source>
</evidence>
<protein>
    <recommendedName>
        <fullName evidence="2">L-rhamnose mutarotase</fullName>
    </recommendedName>
</protein>
<sequence>MKRYGMVIKVRPEKFQEYKNLHAAVWPEVLDTIRRCNIRNYSIYHKDGYLFSYFEYIGEDFEADMVKMATDTTTQKWWDVCKPCQQPLETMAEGQWWADMEELFHCG</sequence>
<comment type="caution">
    <text evidence="1">The sequence shown here is derived from an EMBL/GenBank/DDBJ whole genome shotgun (WGS) entry which is preliminary data.</text>
</comment>